<keyword evidence="3" id="KW-1185">Reference proteome</keyword>
<comment type="caution">
    <text evidence="2">The sequence shown here is derived from an EMBL/GenBank/DDBJ whole genome shotgun (WGS) entry which is preliminary data.</text>
</comment>
<dbReference type="OrthoDB" id="9790842at2"/>
<evidence type="ECO:0000313" key="3">
    <source>
        <dbReference type="Proteomes" id="UP000003011"/>
    </source>
</evidence>
<proteinExistence type="predicted"/>
<dbReference type="HOGENOM" id="CLU_133070_1_0_9"/>
<dbReference type="InterPro" id="IPR005182">
    <property type="entry name" value="YdbS-like_PH"/>
</dbReference>
<protein>
    <recommendedName>
        <fullName evidence="1">YdbS-like PH domain-containing protein</fullName>
    </recommendedName>
</protein>
<dbReference type="Pfam" id="PF03703">
    <property type="entry name" value="bPH_2"/>
    <property type="match status" value="1"/>
</dbReference>
<evidence type="ECO:0000313" key="2">
    <source>
        <dbReference type="EMBL" id="EHI55561.1"/>
    </source>
</evidence>
<dbReference type="RefSeq" id="WP_005540799.1">
    <property type="nucleotide sequence ID" value="NZ_JH378832.1"/>
</dbReference>
<reference evidence="2 3" key="1">
    <citation type="submission" date="2011-08" db="EMBL/GenBank/DDBJ databases">
        <title>The Genome Sequence of Johnsonella ignava ATCC 51276.</title>
        <authorList>
            <consortium name="The Broad Institute Genome Sequencing Platform"/>
            <person name="Earl A."/>
            <person name="Ward D."/>
            <person name="Feldgarden M."/>
            <person name="Gevers D."/>
            <person name="Izard J."/>
            <person name="Blanton J.M."/>
            <person name="Baranova O.V."/>
            <person name="Dewhirst F.E."/>
            <person name="Young S.K."/>
            <person name="Zeng Q."/>
            <person name="Gargeya S."/>
            <person name="Fitzgerald M."/>
            <person name="Haas B."/>
            <person name="Abouelleil A."/>
            <person name="Alvarado L."/>
            <person name="Arachchi H.M."/>
            <person name="Berlin A."/>
            <person name="Brown A."/>
            <person name="Chapman S.B."/>
            <person name="Chen Z."/>
            <person name="Dunbar C."/>
            <person name="Freedman E."/>
            <person name="Gearin G."/>
            <person name="Gellesch M."/>
            <person name="Goldberg J."/>
            <person name="Griggs A."/>
            <person name="Gujja S."/>
            <person name="Heiman D."/>
            <person name="Howarth C."/>
            <person name="Larson L."/>
            <person name="Lui A."/>
            <person name="MacDonald P.J.P."/>
            <person name="Montmayeur A."/>
            <person name="Murphy C."/>
            <person name="Neiman D."/>
            <person name="Pearson M."/>
            <person name="Priest M."/>
            <person name="Roberts A."/>
            <person name="Saif S."/>
            <person name="Shea T."/>
            <person name="Shenoy N."/>
            <person name="Sisk P."/>
            <person name="Stolte C."/>
            <person name="Sykes S."/>
            <person name="Wortman J."/>
            <person name="Nusbaum C."/>
            <person name="Birren B."/>
        </authorList>
    </citation>
    <scope>NUCLEOTIDE SEQUENCE [LARGE SCALE GENOMIC DNA]</scope>
    <source>
        <strain evidence="2 3">ATCC 51276</strain>
    </source>
</reference>
<dbReference type="AlphaFoldDB" id="G5GI86"/>
<dbReference type="Proteomes" id="UP000003011">
    <property type="component" value="Unassembled WGS sequence"/>
</dbReference>
<name>G5GI86_9FIRM</name>
<accession>G5GI86</accession>
<dbReference type="PANTHER" id="PTHR37938:SF1">
    <property type="entry name" value="BLL0215 PROTEIN"/>
    <property type="match status" value="1"/>
</dbReference>
<feature type="domain" description="YdbS-like PH" evidence="1">
    <location>
        <begin position="24"/>
        <end position="98"/>
    </location>
</feature>
<dbReference type="EMBL" id="ACZL01000021">
    <property type="protein sequence ID" value="EHI55561.1"/>
    <property type="molecule type" value="Genomic_DNA"/>
</dbReference>
<sequence>MKDVQMDIIWRERKRNIFGMPLSFTVYSLTEERLFIETGLFNSVENEVRLYRILDVQLRRSFMQKIFGIGTIAINSSDKSLGDFVLKNVKKPKVVKELISKNVEIQRELKRVVNREIISGNDVSVDIDGDGIPD</sequence>
<dbReference type="STRING" id="679200.HMPREF9333_01276"/>
<organism evidence="2 3">
    <name type="scientific">Johnsonella ignava ATCC 51276</name>
    <dbReference type="NCBI Taxonomy" id="679200"/>
    <lineage>
        <taxon>Bacteria</taxon>
        <taxon>Bacillati</taxon>
        <taxon>Bacillota</taxon>
        <taxon>Clostridia</taxon>
        <taxon>Lachnospirales</taxon>
        <taxon>Lachnospiraceae</taxon>
        <taxon>Johnsonella</taxon>
    </lineage>
</organism>
<dbReference type="PANTHER" id="PTHR37938">
    <property type="entry name" value="BLL0215 PROTEIN"/>
    <property type="match status" value="1"/>
</dbReference>
<dbReference type="eggNOG" id="COG3428">
    <property type="taxonomic scope" value="Bacteria"/>
</dbReference>
<gene>
    <name evidence="2" type="ORF">HMPREF9333_01276</name>
</gene>
<evidence type="ECO:0000259" key="1">
    <source>
        <dbReference type="Pfam" id="PF03703"/>
    </source>
</evidence>